<comment type="caution">
    <text evidence="5">The sequence shown here is derived from an EMBL/GenBank/DDBJ whole genome shotgun (WGS) entry which is preliminary data.</text>
</comment>
<dbReference type="GO" id="GO:0006633">
    <property type="term" value="P:fatty acid biosynthetic process"/>
    <property type="evidence" value="ECO:0007669"/>
    <property type="project" value="UniProtKB-KW"/>
</dbReference>
<keyword evidence="2" id="KW-0378">Hydrolase</keyword>
<dbReference type="RefSeq" id="WP_311362188.1">
    <property type="nucleotide sequence ID" value="NZ_JAVRIE010000005.1"/>
</dbReference>
<keyword evidence="3" id="KW-0443">Lipid metabolism</keyword>
<gene>
    <name evidence="5" type="ORF">RM544_12760</name>
</gene>
<protein>
    <submittedName>
        <fullName evidence="5">ACP phosphodiesterase</fullName>
    </submittedName>
</protein>
<dbReference type="PANTHER" id="PTHR38764:SF1">
    <property type="entry name" value="ACYL CARRIER PROTEIN PHOSPHODIESTERASE"/>
    <property type="match status" value="1"/>
</dbReference>
<dbReference type="PIRSF" id="PIRSF011489">
    <property type="entry name" value="DUF479"/>
    <property type="match status" value="1"/>
</dbReference>
<name>A0AAW8R3X7_9ALTE</name>
<keyword evidence="4" id="KW-0276">Fatty acid metabolism</keyword>
<evidence type="ECO:0000256" key="4">
    <source>
        <dbReference type="ARBA" id="ARBA00023160"/>
    </source>
</evidence>
<sequence length="197" mass="23182">MNYLAHIHLAKLSETSMVGNFLGDFVKGSELSHLDEEHQHGIKLHRRIDSFTDHHKSIKNLRESFPKELRRMSGVVIDIHFDHLLCQHWQSFETESLDDLLSRFYSKLANFDSPVKGRFQAVRKGLLEYRWLSDYQALSSCERAYYQIEKRLKGKVVFAEAANEFVQNNKTLFSTHFLLFYPQLIQFVKAESESIWN</sequence>
<dbReference type="InterPro" id="IPR007431">
    <property type="entry name" value="ACP_PD"/>
</dbReference>
<keyword evidence="6" id="KW-1185">Reference proteome</keyword>
<dbReference type="Pfam" id="PF04336">
    <property type="entry name" value="ACP_PD"/>
    <property type="match status" value="1"/>
</dbReference>
<evidence type="ECO:0000313" key="5">
    <source>
        <dbReference type="EMBL" id="MDT0583414.1"/>
    </source>
</evidence>
<evidence type="ECO:0000313" key="6">
    <source>
        <dbReference type="Proteomes" id="UP001249020"/>
    </source>
</evidence>
<evidence type="ECO:0000256" key="2">
    <source>
        <dbReference type="ARBA" id="ARBA00022801"/>
    </source>
</evidence>
<accession>A0AAW8R3X7</accession>
<dbReference type="PANTHER" id="PTHR38764">
    <property type="entry name" value="ACYL CARRIER PROTEIN PHOSPHODIESTERASE"/>
    <property type="match status" value="1"/>
</dbReference>
<reference evidence="5 6" key="1">
    <citation type="submission" date="2023-09" db="EMBL/GenBank/DDBJ databases">
        <authorList>
            <person name="Rey-Velasco X."/>
        </authorList>
    </citation>
    <scope>NUCLEOTIDE SEQUENCE [LARGE SCALE GENOMIC DNA]</scope>
    <source>
        <strain evidence="5 6">W409</strain>
    </source>
</reference>
<keyword evidence="4" id="KW-0275">Fatty acid biosynthesis</keyword>
<evidence type="ECO:0000256" key="3">
    <source>
        <dbReference type="ARBA" id="ARBA00023098"/>
    </source>
</evidence>
<proteinExistence type="predicted"/>
<keyword evidence="1" id="KW-0444">Lipid biosynthesis</keyword>
<evidence type="ECO:0000256" key="1">
    <source>
        <dbReference type="ARBA" id="ARBA00022516"/>
    </source>
</evidence>
<dbReference type="Proteomes" id="UP001249020">
    <property type="component" value="Unassembled WGS sequence"/>
</dbReference>
<organism evidence="5 6">
    <name type="scientific">Brumicola blandensis</name>
    <dbReference type="NCBI Taxonomy" id="3075611"/>
    <lineage>
        <taxon>Bacteria</taxon>
        <taxon>Pseudomonadati</taxon>
        <taxon>Pseudomonadota</taxon>
        <taxon>Gammaproteobacteria</taxon>
        <taxon>Alteromonadales</taxon>
        <taxon>Alteromonadaceae</taxon>
        <taxon>Brumicola</taxon>
    </lineage>
</organism>
<dbReference type="EMBL" id="JAVRIE010000005">
    <property type="protein sequence ID" value="MDT0583414.1"/>
    <property type="molecule type" value="Genomic_DNA"/>
</dbReference>
<dbReference type="AlphaFoldDB" id="A0AAW8R3X7"/>
<dbReference type="GO" id="GO:0008770">
    <property type="term" value="F:[acyl-carrier-protein] phosphodiesterase activity"/>
    <property type="evidence" value="ECO:0007669"/>
    <property type="project" value="InterPro"/>
</dbReference>